<dbReference type="GO" id="GO:0006508">
    <property type="term" value="P:proteolysis"/>
    <property type="evidence" value="ECO:0007669"/>
    <property type="project" value="UniProtKB-KW"/>
</dbReference>
<keyword evidence="2 6" id="KW-0479">Metal-binding</keyword>
<feature type="binding site" evidence="6">
    <location>
        <position position="548"/>
    </location>
    <ligand>
        <name>Zn(2+)</name>
        <dbReference type="ChEBI" id="CHEBI:29105"/>
        <label>1</label>
    </ligand>
</feature>
<keyword evidence="10" id="KW-1185">Reference proteome</keyword>
<dbReference type="Proteomes" id="UP000667349">
    <property type="component" value="Unassembled WGS sequence"/>
</dbReference>
<proteinExistence type="predicted"/>
<feature type="binding site" evidence="6">
    <location>
        <position position="541"/>
    </location>
    <ligand>
        <name>Ca(2+)</name>
        <dbReference type="ChEBI" id="CHEBI:29108"/>
        <label>3</label>
    </ligand>
</feature>
<dbReference type="GO" id="GO:0031012">
    <property type="term" value="C:extracellular matrix"/>
    <property type="evidence" value="ECO:0007669"/>
    <property type="project" value="InterPro"/>
</dbReference>
<evidence type="ECO:0000256" key="5">
    <source>
        <dbReference type="PIRSR" id="PIRSR621190-1"/>
    </source>
</evidence>
<dbReference type="EMBL" id="JAANHZ010000303">
    <property type="protein sequence ID" value="KAG5312790.1"/>
    <property type="molecule type" value="Genomic_DNA"/>
</dbReference>
<evidence type="ECO:0000313" key="10">
    <source>
        <dbReference type="Proteomes" id="UP000667349"/>
    </source>
</evidence>
<evidence type="ECO:0000259" key="8">
    <source>
        <dbReference type="Pfam" id="PF21738"/>
    </source>
</evidence>
<dbReference type="AlphaFoldDB" id="A0A836F469"/>
<protein>
    <submittedName>
        <fullName evidence="9">MMP13 Collagenase</fullName>
    </submittedName>
</protein>
<evidence type="ECO:0000256" key="4">
    <source>
        <dbReference type="ARBA" id="ARBA00022833"/>
    </source>
</evidence>
<feature type="binding site" evidence="6">
    <location>
        <position position="540"/>
    </location>
    <ligand>
        <name>Ca(2+)</name>
        <dbReference type="ChEBI" id="CHEBI:29108"/>
        <label>3</label>
    </ligand>
</feature>
<evidence type="ECO:0000256" key="3">
    <source>
        <dbReference type="ARBA" id="ARBA00022801"/>
    </source>
</evidence>
<feature type="binding site" evidence="6">
    <location>
        <position position="604"/>
    </location>
    <ligand>
        <name>Zn(2+)</name>
        <dbReference type="ChEBI" id="CHEBI:29105"/>
        <label>2</label>
        <note>catalytic</note>
    </ligand>
</feature>
<evidence type="ECO:0000256" key="6">
    <source>
        <dbReference type="PIRSR" id="PIRSR621190-2"/>
    </source>
</evidence>
<dbReference type="GO" id="GO:0030198">
    <property type="term" value="P:extracellular matrix organization"/>
    <property type="evidence" value="ECO:0007669"/>
    <property type="project" value="TreeGrafter"/>
</dbReference>
<feature type="binding site" evidence="6">
    <location>
        <position position="594"/>
    </location>
    <ligand>
        <name>Zn(2+)</name>
        <dbReference type="ChEBI" id="CHEBI:29105"/>
        <label>2</label>
        <note>catalytic</note>
    </ligand>
</feature>
<dbReference type="InterPro" id="IPR021190">
    <property type="entry name" value="Pept_M10A"/>
</dbReference>
<evidence type="ECO:0000256" key="1">
    <source>
        <dbReference type="ARBA" id="ARBA00022670"/>
    </source>
</evidence>
<comment type="cofactor">
    <cofactor evidence="6">
        <name>Ca(2+)</name>
        <dbReference type="ChEBI" id="CHEBI:29108"/>
    </cofactor>
    <text evidence="6">Can bind about 5 Ca(2+) ions per subunit.</text>
</comment>
<dbReference type="SUPFAM" id="SSF55486">
    <property type="entry name" value="Metalloproteases ('zincins'), catalytic domain"/>
    <property type="match status" value="1"/>
</dbReference>
<dbReference type="PANTHER" id="PTHR10201:SF294">
    <property type="entry name" value="MATRIX METALLOPROTEINASE 16"/>
    <property type="match status" value="1"/>
</dbReference>
<evidence type="ECO:0000256" key="2">
    <source>
        <dbReference type="ARBA" id="ARBA00022723"/>
    </source>
</evidence>
<dbReference type="GO" id="GO:0004222">
    <property type="term" value="F:metalloendopeptidase activity"/>
    <property type="evidence" value="ECO:0007669"/>
    <property type="project" value="InterPro"/>
</dbReference>
<dbReference type="GO" id="GO:0008270">
    <property type="term" value="F:zinc ion binding"/>
    <property type="evidence" value="ECO:0007669"/>
    <property type="project" value="InterPro"/>
</dbReference>
<dbReference type="Pfam" id="PF21738">
    <property type="entry name" value="DJR-like_dom"/>
    <property type="match status" value="1"/>
</dbReference>
<name>A0A836F469_9HYME</name>
<reference evidence="9" key="1">
    <citation type="submission" date="2020-02" db="EMBL/GenBank/DDBJ databases">
        <title>Relaxed selection underlies rapid genomic changes in the transitions from sociality to social parasitism in ants.</title>
        <authorList>
            <person name="Bi X."/>
        </authorList>
    </citation>
    <scope>NUCLEOTIDE SEQUENCE</scope>
    <source>
        <strain evidence="9">BGI-DK2013a</strain>
        <tissue evidence="9">Whole body</tissue>
    </source>
</reference>
<dbReference type="GO" id="GO:0005615">
    <property type="term" value="C:extracellular space"/>
    <property type="evidence" value="ECO:0007669"/>
    <property type="project" value="TreeGrafter"/>
</dbReference>
<keyword evidence="4 6" id="KW-0862">Zinc</keyword>
<comment type="caution">
    <text evidence="9">The sequence shown here is derived from an EMBL/GenBank/DDBJ whole genome shotgun (WGS) entry which is preliminary data.</text>
</comment>
<keyword evidence="3" id="KW-0378">Hydrolase</keyword>
<feature type="binding site" evidence="6">
    <location>
        <position position="565"/>
    </location>
    <ligand>
        <name>Ca(2+)</name>
        <dbReference type="ChEBI" id="CHEBI:29108"/>
        <label>3</label>
    </ligand>
</feature>
<feature type="non-terminal residue" evidence="9">
    <location>
        <position position="747"/>
    </location>
</feature>
<feature type="binding site" evidence="6">
    <location>
        <position position="557"/>
    </location>
    <ligand>
        <name>Ca(2+)</name>
        <dbReference type="ChEBI" id="CHEBI:29108"/>
        <label>2</label>
    </ligand>
</feature>
<keyword evidence="6" id="KW-0106">Calcium</keyword>
<evidence type="ECO:0000259" key="7">
    <source>
        <dbReference type="Pfam" id="PF00413"/>
    </source>
</evidence>
<accession>A0A836F469</accession>
<dbReference type="InterPro" id="IPR049512">
    <property type="entry name" value="DJR-like_dom"/>
</dbReference>
<gene>
    <name evidence="9" type="primary">Mmp13</name>
    <name evidence="9" type="ORF">G6Z75_0001285</name>
</gene>
<feature type="domain" description="Peptidase M10 metallopeptidase" evidence="7">
    <location>
        <begin position="531"/>
        <end position="640"/>
    </location>
</feature>
<feature type="non-terminal residue" evidence="9">
    <location>
        <position position="1"/>
    </location>
</feature>
<dbReference type="PRINTS" id="PR00138">
    <property type="entry name" value="MATRIXIN"/>
</dbReference>
<organism evidence="9 10">
    <name type="scientific">Acromyrmex insinuator</name>
    <dbReference type="NCBI Taxonomy" id="230686"/>
    <lineage>
        <taxon>Eukaryota</taxon>
        <taxon>Metazoa</taxon>
        <taxon>Ecdysozoa</taxon>
        <taxon>Arthropoda</taxon>
        <taxon>Hexapoda</taxon>
        <taxon>Insecta</taxon>
        <taxon>Pterygota</taxon>
        <taxon>Neoptera</taxon>
        <taxon>Endopterygota</taxon>
        <taxon>Hymenoptera</taxon>
        <taxon>Apocrita</taxon>
        <taxon>Aculeata</taxon>
        <taxon>Formicoidea</taxon>
        <taxon>Formicidae</taxon>
        <taxon>Myrmicinae</taxon>
        <taxon>Acromyrmex</taxon>
    </lineage>
</organism>
<dbReference type="GO" id="GO:0030574">
    <property type="term" value="P:collagen catabolic process"/>
    <property type="evidence" value="ECO:0007669"/>
    <property type="project" value="TreeGrafter"/>
</dbReference>
<dbReference type="Gene3D" id="3.40.390.10">
    <property type="entry name" value="Collagenase (Catalytic Domain)"/>
    <property type="match status" value="1"/>
</dbReference>
<evidence type="ECO:0000313" key="9">
    <source>
        <dbReference type="EMBL" id="KAG5312790.1"/>
    </source>
</evidence>
<sequence length="747" mass="86243">MNNAIFGKTMENIRDHVDIRLITGWEIRCGSDDKPNFHRRSIFSENLFVVELRKLEIKLNKSIYVGMCILEISKLRLYEFHFEYIIPLYRDKCKIIFDTSDYPERNAYDISRVNNKIRLARGDRGINRLDAACREHDIAYWRSNDLADRYIADRVLAERACERITANDSTFDEKAAATAVWAAMKAKTKLGMGMKTTSGNENEGFLPILPMLGAFGFLKILLSGITTNEQLTRAAYRLRLPFFRSVFMHDALPTKPHRNESGIINLDNLENAGTHWVVYAKKGNNANVPLRYKLYTLTHVIYLPRNVTNITIRIVDQNEQLINRGEEISIRFHTTQKIKNMLTNERCFEPIFDDRIVKIKTYTYNPYANTTFGYSDEIRTPIQHQDLYTLLCENSVRVRRVKIDRSRNVGITSTIKNFVSLTTSKSITLENAGFNGTVHLFRILLYEDFNFCVPLNTHSWVVKTTSQLEKSRYVIFALQTGKRNVPLQNGSQFDVCNLTNVKLFLNSDFYPYDDMNLDFEHKICKIDRKHNEEICTPSFDGPDGILTHAFYPSNVANYTAEIHVDSADPFIIVLVYLTKKSANNKDYLFNTLTHEIGLALELTHSSREDSIMFAFVTANNNNKIVKLNIEDILAIQQFYGKVNNIVYMVEFQIERRLAKTSFESRISPERFDRTVVNTNRGQTYAIFNNNDVAQIDDCSMSVRSYQLLQAVFPGIPSAPTLAFRYMNSNLYFAKNNNFTNLTSLREP</sequence>
<feature type="binding site" evidence="6">
    <location>
        <position position="563"/>
    </location>
    <ligand>
        <name>Zn(2+)</name>
        <dbReference type="ChEBI" id="CHEBI:29105"/>
        <label>1</label>
    </ligand>
</feature>
<comment type="cofactor">
    <cofactor evidence="6">
        <name>Zn(2+)</name>
        <dbReference type="ChEBI" id="CHEBI:29105"/>
    </cofactor>
    <text evidence="6">Binds 2 Zn(2+) ions per subunit.</text>
</comment>
<dbReference type="PANTHER" id="PTHR10201">
    <property type="entry name" value="MATRIX METALLOPROTEINASE"/>
    <property type="match status" value="1"/>
</dbReference>
<dbReference type="Pfam" id="PF00413">
    <property type="entry name" value="Peptidase_M10"/>
    <property type="match status" value="1"/>
</dbReference>
<dbReference type="InterPro" id="IPR024079">
    <property type="entry name" value="MetalloPept_cat_dom_sf"/>
</dbReference>
<keyword evidence="1" id="KW-0645">Protease</keyword>
<dbReference type="InterPro" id="IPR001818">
    <property type="entry name" value="Pept_M10_metallopeptidase"/>
</dbReference>
<feature type="domain" description="Double jelly roll-like" evidence="8">
    <location>
        <begin position="456"/>
        <end position="522"/>
    </location>
</feature>
<feature type="binding site" evidence="6">
    <location>
        <position position="612"/>
    </location>
    <ligand>
        <name>Zn(2+)</name>
        <dbReference type="ChEBI" id="CHEBI:29105"/>
        <label>2</label>
        <note>catalytic</note>
    </ligand>
</feature>
<feature type="active site" evidence="5">
    <location>
        <position position="595"/>
    </location>
</feature>